<keyword evidence="5" id="KW-1185">Reference proteome</keyword>
<evidence type="ECO:0000256" key="1">
    <source>
        <dbReference type="ARBA" id="ARBA00001968"/>
    </source>
</evidence>
<proteinExistence type="predicted"/>
<feature type="domain" description="DDE Tnp4" evidence="3">
    <location>
        <begin position="5"/>
        <end position="68"/>
    </location>
</feature>
<name>A0A4W5K4W4_9TELE</name>
<reference evidence="4" key="3">
    <citation type="submission" date="2025-09" db="UniProtKB">
        <authorList>
            <consortium name="Ensembl"/>
        </authorList>
    </citation>
    <scope>IDENTIFICATION</scope>
</reference>
<dbReference type="AlphaFoldDB" id="A0A4W5K4W4"/>
<sequence>MWLLTPFADSRTAEEMRYILAHGRTRSVVERTVGLLKSRWSCLDASGGKLYHPEKVTCIILACGVLQNIALRHGIEMDAEIRMDRQEPLNPPSNGEPAPADAVRRRRQLIQSFVVRNRMPDNIQNIGFFICVVENVQQLHYVNKSKPCVFFRVQSQSAQPMCSTRSGFAGLRRSTVYVDADVDGPSTPVAKHSPSLLAPAGL</sequence>
<evidence type="ECO:0000313" key="4">
    <source>
        <dbReference type="Ensembl" id="ENSHHUP00000007039.1"/>
    </source>
</evidence>
<evidence type="ECO:0000313" key="5">
    <source>
        <dbReference type="Proteomes" id="UP000314982"/>
    </source>
</evidence>
<dbReference type="Pfam" id="PF13359">
    <property type="entry name" value="DDE_Tnp_4"/>
    <property type="match status" value="1"/>
</dbReference>
<dbReference type="Proteomes" id="UP000314982">
    <property type="component" value="Unassembled WGS sequence"/>
</dbReference>
<evidence type="ECO:0000259" key="3">
    <source>
        <dbReference type="Pfam" id="PF13359"/>
    </source>
</evidence>
<reference evidence="5" key="1">
    <citation type="submission" date="2018-06" db="EMBL/GenBank/DDBJ databases">
        <title>Genome assembly of Danube salmon.</title>
        <authorList>
            <person name="Macqueen D.J."/>
            <person name="Gundappa M.K."/>
        </authorList>
    </citation>
    <scope>NUCLEOTIDE SEQUENCE [LARGE SCALE GENOMIC DNA]</scope>
</reference>
<protein>
    <recommendedName>
        <fullName evidence="3">DDE Tnp4 domain-containing protein</fullName>
    </recommendedName>
</protein>
<dbReference type="Ensembl" id="ENSHHUT00000007252.1">
    <property type="protein sequence ID" value="ENSHHUP00000007039.1"/>
    <property type="gene ID" value="ENSHHUG00000004355.1"/>
</dbReference>
<reference evidence="4" key="2">
    <citation type="submission" date="2025-08" db="UniProtKB">
        <authorList>
            <consortium name="Ensembl"/>
        </authorList>
    </citation>
    <scope>IDENTIFICATION</scope>
</reference>
<evidence type="ECO:0000256" key="2">
    <source>
        <dbReference type="ARBA" id="ARBA00022723"/>
    </source>
</evidence>
<comment type="cofactor">
    <cofactor evidence="1">
        <name>a divalent metal cation</name>
        <dbReference type="ChEBI" id="CHEBI:60240"/>
    </cofactor>
</comment>
<dbReference type="InterPro" id="IPR027806">
    <property type="entry name" value="HARBI1_dom"/>
</dbReference>
<keyword evidence="2" id="KW-0479">Metal-binding</keyword>
<accession>A0A4W5K4W4</accession>
<dbReference type="GeneTree" id="ENSGT00940000154348"/>
<dbReference type="GO" id="GO:0046872">
    <property type="term" value="F:metal ion binding"/>
    <property type="evidence" value="ECO:0007669"/>
    <property type="project" value="UniProtKB-KW"/>
</dbReference>
<organism evidence="4 5">
    <name type="scientific">Hucho hucho</name>
    <name type="common">huchen</name>
    <dbReference type="NCBI Taxonomy" id="62062"/>
    <lineage>
        <taxon>Eukaryota</taxon>
        <taxon>Metazoa</taxon>
        <taxon>Chordata</taxon>
        <taxon>Craniata</taxon>
        <taxon>Vertebrata</taxon>
        <taxon>Euteleostomi</taxon>
        <taxon>Actinopterygii</taxon>
        <taxon>Neopterygii</taxon>
        <taxon>Teleostei</taxon>
        <taxon>Protacanthopterygii</taxon>
        <taxon>Salmoniformes</taxon>
        <taxon>Salmonidae</taxon>
        <taxon>Salmoninae</taxon>
        <taxon>Hucho</taxon>
    </lineage>
</organism>
<dbReference type="STRING" id="62062.ENSHHUP00000007039"/>